<keyword evidence="2" id="KW-1133">Transmembrane helix</keyword>
<feature type="compositionally biased region" description="Acidic residues" evidence="1">
    <location>
        <begin position="202"/>
        <end position="225"/>
    </location>
</feature>
<name>A0A8S3WL35_PARAO</name>
<dbReference type="Proteomes" id="UP000691718">
    <property type="component" value="Unassembled WGS sequence"/>
</dbReference>
<comment type="caution">
    <text evidence="4">The sequence shown here is derived from an EMBL/GenBank/DDBJ whole genome shotgun (WGS) entry which is preliminary data.</text>
</comment>
<gene>
    <name evidence="4" type="ORF">PAPOLLO_LOCUS7115</name>
</gene>
<dbReference type="InterPro" id="IPR012464">
    <property type="entry name" value="DUF1676"/>
</dbReference>
<evidence type="ECO:0000313" key="5">
    <source>
        <dbReference type="Proteomes" id="UP000691718"/>
    </source>
</evidence>
<sequence>MESHMWLQIIIVSCLAVLTIAHRDYEDNLTKLWSLSSASNSDGSAVVNVTSASIMIQPTNYGRAHIISSRQTKDLKGTPPEYKHAFKPRAIPLLRGNQQLQLDNNNVYYSQNNVNIHSNKYKPEVLLPGNYFQIAKEKSNDNMVKESPLNEVTFHPRAIPIIRDPELQGRSLEFGEEPKIEKPAGFSEHAASRRSLSYVLDAADDDEEPEEEDELADELGAEEDENKNTYSLSRHKIKKFGKKAKKMTKYMMPLLLAYKLKYLALVPVTIAGLVLLVGATGLAGFFFALFAAVMGLQK</sequence>
<keyword evidence="2" id="KW-0812">Transmembrane</keyword>
<evidence type="ECO:0000313" key="4">
    <source>
        <dbReference type="EMBL" id="CAG4964203.1"/>
    </source>
</evidence>
<dbReference type="EMBL" id="CAJQZP010000493">
    <property type="protein sequence ID" value="CAG4964203.1"/>
    <property type="molecule type" value="Genomic_DNA"/>
</dbReference>
<feature type="transmembrane region" description="Helical" evidence="2">
    <location>
        <begin position="262"/>
        <end position="293"/>
    </location>
</feature>
<dbReference type="AlphaFoldDB" id="A0A8S3WL35"/>
<dbReference type="Pfam" id="PF07898">
    <property type="entry name" value="DUF1676"/>
    <property type="match status" value="1"/>
</dbReference>
<evidence type="ECO:0000256" key="3">
    <source>
        <dbReference type="SAM" id="SignalP"/>
    </source>
</evidence>
<feature type="chain" id="PRO_5035820606" evidence="3">
    <location>
        <begin position="22"/>
        <end position="298"/>
    </location>
</feature>
<proteinExistence type="predicted"/>
<evidence type="ECO:0000256" key="1">
    <source>
        <dbReference type="SAM" id="MobiDB-lite"/>
    </source>
</evidence>
<reference evidence="4" key="1">
    <citation type="submission" date="2021-04" db="EMBL/GenBank/DDBJ databases">
        <authorList>
            <person name="Tunstrom K."/>
        </authorList>
    </citation>
    <scope>NUCLEOTIDE SEQUENCE</scope>
</reference>
<keyword evidence="5" id="KW-1185">Reference proteome</keyword>
<dbReference type="OrthoDB" id="7476388at2759"/>
<keyword evidence="3" id="KW-0732">Signal</keyword>
<keyword evidence="2" id="KW-0472">Membrane</keyword>
<organism evidence="4 5">
    <name type="scientific">Parnassius apollo</name>
    <name type="common">Apollo butterfly</name>
    <name type="synonym">Papilio apollo</name>
    <dbReference type="NCBI Taxonomy" id="110799"/>
    <lineage>
        <taxon>Eukaryota</taxon>
        <taxon>Metazoa</taxon>
        <taxon>Ecdysozoa</taxon>
        <taxon>Arthropoda</taxon>
        <taxon>Hexapoda</taxon>
        <taxon>Insecta</taxon>
        <taxon>Pterygota</taxon>
        <taxon>Neoptera</taxon>
        <taxon>Endopterygota</taxon>
        <taxon>Lepidoptera</taxon>
        <taxon>Glossata</taxon>
        <taxon>Ditrysia</taxon>
        <taxon>Papilionoidea</taxon>
        <taxon>Papilionidae</taxon>
        <taxon>Parnassiinae</taxon>
        <taxon>Parnassini</taxon>
        <taxon>Parnassius</taxon>
        <taxon>Parnassius</taxon>
    </lineage>
</organism>
<protein>
    <submittedName>
        <fullName evidence="4">(apollo) hypothetical protein</fullName>
    </submittedName>
</protein>
<evidence type="ECO:0000256" key="2">
    <source>
        <dbReference type="SAM" id="Phobius"/>
    </source>
</evidence>
<accession>A0A8S3WL35</accession>
<feature type="signal peptide" evidence="3">
    <location>
        <begin position="1"/>
        <end position="21"/>
    </location>
</feature>
<feature type="region of interest" description="Disordered" evidence="1">
    <location>
        <begin position="202"/>
        <end position="227"/>
    </location>
</feature>